<protein>
    <recommendedName>
        <fullName evidence="15">Heme A synthase</fullName>
    </recommendedName>
</protein>
<dbReference type="PANTHER" id="PTHR35457:SF1">
    <property type="entry name" value="HEME A SYNTHASE"/>
    <property type="match status" value="1"/>
</dbReference>
<evidence type="ECO:0000256" key="10">
    <source>
        <dbReference type="ARBA" id="ARBA00023157"/>
    </source>
</evidence>
<dbReference type="InterPro" id="IPR003780">
    <property type="entry name" value="COX15/CtaA_fam"/>
</dbReference>
<keyword evidence="10" id="KW-1015">Disulfide bond</keyword>
<evidence type="ECO:0008006" key="15">
    <source>
        <dbReference type="Google" id="ProtNLM"/>
    </source>
</evidence>
<evidence type="ECO:0000256" key="7">
    <source>
        <dbReference type="ARBA" id="ARBA00023004"/>
    </source>
</evidence>
<evidence type="ECO:0000256" key="5">
    <source>
        <dbReference type="ARBA" id="ARBA00022989"/>
    </source>
</evidence>
<keyword evidence="4" id="KW-0479">Metal-binding</keyword>
<dbReference type="GO" id="GO:0006784">
    <property type="term" value="P:heme A biosynthetic process"/>
    <property type="evidence" value="ECO:0007669"/>
    <property type="project" value="InterPro"/>
</dbReference>
<dbReference type="Proteomes" id="UP000469125">
    <property type="component" value="Unassembled WGS sequence"/>
</dbReference>
<feature type="transmembrane region" description="Helical" evidence="12">
    <location>
        <begin position="116"/>
        <end position="138"/>
    </location>
</feature>
<feature type="transmembrane region" description="Helical" evidence="12">
    <location>
        <begin position="150"/>
        <end position="168"/>
    </location>
</feature>
<evidence type="ECO:0000256" key="1">
    <source>
        <dbReference type="ARBA" id="ARBA00004141"/>
    </source>
</evidence>
<evidence type="ECO:0000256" key="9">
    <source>
        <dbReference type="ARBA" id="ARBA00023136"/>
    </source>
</evidence>
<evidence type="ECO:0000313" key="14">
    <source>
        <dbReference type="Proteomes" id="UP000469125"/>
    </source>
</evidence>
<keyword evidence="2" id="KW-1003">Cell membrane</keyword>
<dbReference type="InterPro" id="IPR050450">
    <property type="entry name" value="COX15/CtaA_HemeA_synthase"/>
</dbReference>
<evidence type="ECO:0000256" key="11">
    <source>
        <dbReference type="ARBA" id="ARBA00023444"/>
    </source>
</evidence>
<keyword evidence="14" id="KW-1185">Reference proteome</keyword>
<organism evidence="13 14">
    <name type="scientific">Ornithinibacillus caprae</name>
    <dbReference type="NCBI Taxonomy" id="2678566"/>
    <lineage>
        <taxon>Bacteria</taxon>
        <taxon>Bacillati</taxon>
        <taxon>Bacillota</taxon>
        <taxon>Bacilli</taxon>
        <taxon>Bacillales</taxon>
        <taxon>Bacillaceae</taxon>
        <taxon>Ornithinibacillus</taxon>
    </lineage>
</organism>
<evidence type="ECO:0000256" key="2">
    <source>
        <dbReference type="ARBA" id="ARBA00022475"/>
    </source>
</evidence>
<dbReference type="RefSeq" id="WP_155671773.1">
    <property type="nucleotide sequence ID" value="NZ_WOCA01000028.1"/>
</dbReference>
<dbReference type="PANTHER" id="PTHR35457">
    <property type="entry name" value="HEME A SYNTHASE"/>
    <property type="match status" value="1"/>
</dbReference>
<evidence type="ECO:0000256" key="3">
    <source>
        <dbReference type="ARBA" id="ARBA00022692"/>
    </source>
</evidence>
<evidence type="ECO:0000256" key="12">
    <source>
        <dbReference type="SAM" id="Phobius"/>
    </source>
</evidence>
<dbReference type="AlphaFoldDB" id="A0A6N8FS11"/>
<feature type="transmembrane region" description="Helical" evidence="12">
    <location>
        <begin position="56"/>
        <end position="76"/>
    </location>
</feature>
<keyword evidence="5 12" id="KW-1133">Transmembrane helix</keyword>
<feature type="transmembrane region" description="Helical" evidence="12">
    <location>
        <begin position="253"/>
        <end position="271"/>
    </location>
</feature>
<proteinExistence type="predicted"/>
<comment type="caution">
    <text evidence="13">The sequence shown here is derived from an EMBL/GenBank/DDBJ whole genome shotgun (WGS) entry which is preliminary data.</text>
</comment>
<dbReference type="GO" id="GO:0016491">
    <property type="term" value="F:oxidoreductase activity"/>
    <property type="evidence" value="ECO:0007669"/>
    <property type="project" value="UniProtKB-KW"/>
</dbReference>
<reference evidence="13 14" key="1">
    <citation type="submission" date="2019-11" db="EMBL/GenBank/DDBJ databases">
        <authorList>
            <person name="Li X."/>
        </authorList>
    </citation>
    <scope>NUCLEOTIDE SEQUENCE [LARGE SCALE GENOMIC DNA]</scope>
    <source>
        <strain evidence="13 14">L9</strain>
    </source>
</reference>
<keyword evidence="3 12" id="KW-0812">Transmembrane</keyword>
<sequence length="278" mass="31134">MGTTKLAFLTIVLTYFLIVFGGYVASSESGMGCGPDWPLCNGEIIPDLKGDTLIEFGHRLIGAFLLALTLVLYVKMEKNYKKPAIKRLALVMLGLLGLQLVMGAIVVFYHLPSVVITIHLLIAMVFLAILIIFWRLDYPIKLKSTRIKNHLTYLILLILVTIGLGAYVKHQHYGLACGWFSCTQTFIPKTVPQIFQTIHRFLAAVSAVYFLYITYMIYKIDLSNLKIRFLLALFVMFAQLIIGIITIQSSISISYAVLHLAGATLIFALIVEARTILR</sequence>
<feature type="transmembrane region" description="Helical" evidence="12">
    <location>
        <begin position="7"/>
        <end position="25"/>
    </location>
</feature>
<evidence type="ECO:0000256" key="4">
    <source>
        <dbReference type="ARBA" id="ARBA00022723"/>
    </source>
</evidence>
<evidence type="ECO:0000256" key="6">
    <source>
        <dbReference type="ARBA" id="ARBA00023002"/>
    </source>
</evidence>
<evidence type="ECO:0000256" key="8">
    <source>
        <dbReference type="ARBA" id="ARBA00023133"/>
    </source>
</evidence>
<dbReference type="Pfam" id="PF02628">
    <property type="entry name" value="COX15-CtaA"/>
    <property type="match status" value="1"/>
</dbReference>
<feature type="transmembrane region" description="Helical" evidence="12">
    <location>
        <begin position="198"/>
        <end position="217"/>
    </location>
</feature>
<feature type="transmembrane region" description="Helical" evidence="12">
    <location>
        <begin position="229"/>
        <end position="247"/>
    </location>
</feature>
<keyword evidence="7" id="KW-0408">Iron</keyword>
<dbReference type="GO" id="GO:0016020">
    <property type="term" value="C:membrane"/>
    <property type="evidence" value="ECO:0007669"/>
    <property type="project" value="UniProtKB-SubCell"/>
</dbReference>
<accession>A0A6N8FS11</accession>
<evidence type="ECO:0000313" key="13">
    <source>
        <dbReference type="EMBL" id="MUK90718.1"/>
    </source>
</evidence>
<comment type="pathway">
    <text evidence="11">Porphyrin-containing compound metabolism.</text>
</comment>
<keyword evidence="9 12" id="KW-0472">Membrane</keyword>
<keyword evidence="6" id="KW-0560">Oxidoreductase</keyword>
<keyword evidence="8" id="KW-0350">Heme biosynthesis</keyword>
<dbReference type="EMBL" id="WOCA01000028">
    <property type="protein sequence ID" value="MUK90718.1"/>
    <property type="molecule type" value="Genomic_DNA"/>
</dbReference>
<gene>
    <name evidence="13" type="ORF">GMD78_20390</name>
</gene>
<feature type="transmembrane region" description="Helical" evidence="12">
    <location>
        <begin position="88"/>
        <end position="110"/>
    </location>
</feature>
<name>A0A6N8FS11_9BACI</name>
<dbReference type="GO" id="GO:0046872">
    <property type="term" value="F:metal ion binding"/>
    <property type="evidence" value="ECO:0007669"/>
    <property type="project" value="UniProtKB-KW"/>
</dbReference>
<comment type="subcellular location">
    <subcellularLocation>
        <location evidence="1">Membrane</location>
        <topology evidence="1">Multi-pass membrane protein</topology>
    </subcellularLocation>
</comment>